<evidence type="ECO:0000313" key="3">
    <source>
        <dbReference type="Proteomes" id="UP000554482"/>
    </source>
</evidence>
<dbReference type="AlphaFoldDB" id="A0A7J6WBG0"/>
<name>A0A7J6WBG0_THATH</name>
<accession>A0A7J6WBG0</accession>
<feature type="compositionally biased region" description="Basic and acidic residues" evidence="1">
    <location>
        <begin position="30"/>
        <end position="40"/>
    </location>
</feature>
<feature type="compositionally biased region" description="Polar residues" evidence="1">
    <location>
        <begin position="41"/>
        <end position="54"/>
    </location>
</feature>
<organism evidence="2 3">
    <name type="scientific">Thalictrum thalictroides</name>
    <name type="common">Rue-anemone</name>
    <name type="synonym">Anemone thalictroides</name>
    <dbReference type="NCBI Taxonomy" id="46969"/>
    <lineage>
        <taxon>Eukaryota</taxon>
        <taxon>Viridiplantae</taxon>
        <taxon>Streptophyta</taxon>
        <taxon>Embryophyta</taxon>
        <taxon>Tracheophyta</taxon>
        <taxon>Spermatophyta</taxon>
        <taxon>Magnoliopsida</taxon>
        <taxon>Ranunculales</taxon>
        <taxon>Ranunculaceae</taxon>
        <taxon>Thalictroideae</taxon>
        <taxon>Thalictrum</taxon>
    </lineage>
</organism>
<protein>
    <submittedName>
        <fullName evidence="2">Uncharacterized protein</fullName>
    </submittedName>
</protein>
<dbReference type="EMBL" id="JABWDY010018999">
    <property type="protein sequence ID" value="KAF5194218.1"/>
    <property type="molecule type" value="Genomic_DNA"/>
</dbReference>
<comment type="caution">
    <text evidence="2">The sequence shown here is derived from an EMBL/GenBank/DDBJ whole genome shotgun (WGS) entry which is preliminary data.</text>
</comment>
<sequence>MVVKVEMGSNIGGRKLKFGAREETTNLTLEGHHHGNEHRNLQNLNEGSGSSNKINGIDTGYPTAELSEEEIAVELLIFFVCLFGGRLDNPSP</sequence>
<evidence type="ECO:0000313" key="2">
    <source>
        <dbReference type="EMBL" id="KAF5194218.1"/>
    </source>
</evidence>
<proteinExistence type="predicted"/>
<feature type="region of interest" description="Disordered" evidence="1">
    <location>
        <begin position="30"/>
        <end position="56"/>
    </location>
</feature>
<dbReference type="Proteomes" id="UP000554482">
    <property type="component" value="Unassembled WGS sequence"/>
</dbReference>
<evidence type="ECO:0000256" key="1">
    <source>
        <dbReference type="SAM" id="MobiDB-lite"/>
    </source>
</evidence>
<gene>
    <name evidence="2" type="ORF">FRX31_016192</name>
</gene>
<reference evidence="2 3" key="1">
    <citation type="submission" date="2020-06" db="EMBL/GenBank/DDBJ databases">
        <title>Transcriptomic and genomic resources for Thalictrum thalictroides and T. hernandezii: Facilitating candidate gene discovery in an emerging model plant lineage.</title>
        <authorList>
            <person name="Arias T."/>
            <person name="Riano-Pachon D.M."/>
            <person name="Di Stilio V.S."/>
        </authorList>
    </citation>
    <scope>NUCLEOTIDE SEQUENCE [LARGE SCALE GENOMIC DNA]</scope>
    <source>
        <strain evidence="3">cv. WT478/WT964</strain>
        <tissue evidence="2">Leaves</tissue>
    </source>
</reference>
<keyword evidence="3" id="KW-1185">Reference proteome</keyword>